<organism evidence="12 13">
    <name type="scientific">Coniella lustricola</name>
    <dbReference type="NCBI Taxonomy" id="2025994"/>
    <lineage>
        <taxon>Eukaryota</taxon>
        <taxon>Fungi</taxon>
        <taxon>Dikarya</taxon>
        <taxon>Ascomycota</taxon>
        <taxon>Pezizomycotina</taxon>
        <taxon>Sordariomycetes</taxon>
        <taxon>Sordariomycetidae</taxon>
        <taxon>Diaporthales</taxon>
        <taxon>Schizoparmaceae</taxon>
        <taxon>Coniella</taxon>
    </lineage>
</organism>
<evidence type="ECO:0000313" key="13">
    <source>
        <dbReference type="Proteomes" id="UP000241462"/>
    </source>
</evidence>
<dbReference type="InterPro" id="IPR036026">
    <property type="entry name" value="Seven-hairpin_glycosidases"/>
</dbReference>
<dbReference type="GO" id="GO:0005783">
    <property type="term" value="C:endoplasmic reticulum"/>
    <property type="evidence" value="ECO:0007669"/>
    <property type="project" value="TreeGrafter"/>
</dbReference>
<dbReference type="GO" id="GO:0016020">
    <property type="term" value="C:membrane"/>
    <property type="evidence" value="ECO:0007669"/>
    <property type="project" value="InterPro"/>
</dbReference>
<dbReference type="PANTHER" id="PTHR11742:SF89">
    <property type="entry name" value="ALPHA-1,2-MANNOSIDASE"/>
    <property type="match status" value="1"/>
</dbReference>
<dbReference type="InterPro" id="IPR050749">
    <property type="entry name" value="Glycosyl_Hydrolase_47"/>
</dbReference>
<dbReference type="InParanoid" id="A0A2T3A1B7"/>
<keyword evidence="11" id="KW-1133">Transmembrane helix</keyword>
<dbReference type="GO" id="GO:0005509">
    <property type="term" value="F:calcium ion binding"/>
    <property type="evidence" value="ECO:0007669"/>
    <property type="project" value="InterPro"/>
</dbReference>
<keyword evidence="13" id="KW-1185">Reference proteome</keyword>
<feature type="active site" evidence="6">
    <location>
        <position position="379"/>
    </location>
</feature>
<evidence type="ECO:0000313" key="12">
    <source>
        <dbReference type="EMBL" id="PSR80973.1"/>
    </source>
</evidence>
<feature type="disulfide bond" evidence="8">
    <location>
        <begin position="454"/>
        <end position="483"/>
    </location>
</feature>
<protein>
    <recommendedName>
        <fullName evidence="9">alpha-1,2-Mannosidase</fullName>
        <ecNumber evidence="9">3.2.1.-</ecNumber>
    </recommendedName>
</protein>
<feature type="region of interest" description="Disordered" evidence="10">
    <location>
        <begin position="41"/>
        <end position="62"/>
    </location>
</feature>
<dbReference type="GO" id="GO:0004571">
    <property type="term" value="F:mannosyl-oligosaccharide 1,2-alpha-mannosidase activity"/>
    <property type="evidence" value="ECO:0007669"/>
    <property type="project" value="InterPro"/>
</dbReference>
<keyword evidence="7" id="KW-0479">Metal-binding</keyword>
<name>A0A2T3A1B7_9PEZI</name>
<evidence type="ECO:0000256" key="5">
    <source>
        <dbReference type="ARBA" id="ARBA00023157"/>
    </source>
</evidence>
<evidence type="ECO:0000256" key="3">
    <source>
        <dbReference type="ARBA" id="ARBA00007658"/>
    </source>
</evidence>
<evidence type="ECO:0000256" key="1">
    <source>
        <dbReference type="ARBA" id="ARBA00001913"/>
    </source>
</evidence>
<feature type="transmembrane region" description="Helical" evidence="11">
    <location>
        <begin position="74"/>
        <end position="97"/>
    </location>
</feature>
<feature type="transmembrane region" description="Helical" evidence="11">
    <location>
        <begin position="12"/>
        <end position="30"/>
    </location>
</feature>
<dbReference type="InterPro" id="IPR012341">
    <property type="entry name" value="6hp_glycosidase-like_sf"/>
</dbReference>
<evidence type="ECO:0000256" key="11">
    <source>
        <dbReference type="SAM" id="Phobius"/>
    </source>
</evidence>
<evidence type="ECO:0000256" key="4">
    <source>
        <dbReference type="ARBA" id="ARBA00022801"/>
    </source>
</evidence>
<dbReference type="GO" id="GO:0036503">
    <property type="term" value="P:ERAD pathway"/>
    <property type="evidence" value="ECO:0007669"/>
    <property type="project" value="UniProtKB-ARBA"/>
</dbReference>
<reference evidence="12 13" key="1">
    <citation type="journal article" date="2018" name="Mycol. Prog.">
        <title>Coniella lustricola, a new species from submerged detritus.</title>
        <authorList>
            <person name="Raudabaugh D.B."/>
            <person name="Iturriaga T."/>
            <person name="Carver A."/>
            <person name="Mondo S."/>
            <person name="Pangilinan J."/>
            <person name="Lipzen A."/>
            <person name="He G."/>
            <person name="Amirebrahimi M."/>
            <person name="Grigoriev I.V."/>
            <person name="Miller A.N."/>
        </authorList>
    </citation>
    <scope>NUCLEOTIDE SEQUENCE [LARGE SCALE GENOMIC DNA]</scope>
    <source>
        <strain evidence="12 13">B22-T-1</strain>
    </source>
</reference>
<dbReference type="GO" id="GO:0005975">
    <property type="term" value="P:carbohydrate metabolic process"/>
    <property type="evidence" value="ECO:0007669"/>
    <property type="project" value="InterPro"/>
</dbReference>
<keyword evidence="11" id="KW-0812">Transmembrane</keyword>
<evidence type="ECO:0000256" key="7">
    <source>
        <dbReference type="PIRSR" id="PIRSR601382-2"/>
    </source>
</evidence>
<dbReference type="Pfam" id="PF01532">
    <property type="entry name" value="Glyco_hydro_47"/>
    <property type="match status" value="1"/>
</dbReference>
<evidence type="ECO:0000256" key="2">
    <source>
        <dbReference type="ARBA" id="ARBA00004922"/>
    </source>
</evidence>
<keyword evidence="7" id="KW-0106">Calcium</keyword>
<dbReference type="InterPro" id="IPR001382">
    <property type="entry name" value="Glyco_hydro_47"/>
</dbReference>
<sequence length="663" mass="74434">MNLTSRHLPDSHLAIYLTGLAGLGLGLRFLPCLQHNTHAHFRDSAHRPGSKEEKEERKNPRKTMVLGLARRRHGLFAAFALLATVFLVANWNGAVLYSPRWASYKPNKDGWQLPDDYLWKTVPVHFPPPLIRPLPTESPVAFPRVQATRFPKSTPERQEQLDTVKAVFSKCWNSYKSRAWLADELTPLTGASRNTFGGWGATLVDSLDTLWIMDMYDEFNDAVAAVATIDFTTSKLEQINTFETTIRYLGGFLAAYDLSGDDRLLRKAAEVGEMLYKCFDTPNRMPITRWSVHKAAQGARQIADEKVLIAEIGSLSMEFTRLSLLTGDPKWFDAVQRIADLMAAQQDSTQLAGMWPIVANARDQKFAQGSHFTLAAMADSTFEYLPKMAALLGGTLPEYQAMYVKAIEAASQYLMFRPITPDAADILVAGTANTEQRDGRKVVTVDYEGQHLTCYAGGMYALGSKLFDRTDDMDIATKLTEGCIWAYRNTQHGVMPEKFHMAACADVNDCVWDELTWKKQVVVDAGEPITRDFDKDIAKANSIVADRHLPYGFTAVDDARYILRPEAIESVFVLYRVTGREDLLEAAWAMFTAIAKITTTELANSAVNDVTAAGRPLASDSMESFWMGETLKYFYLIFSSERLISLDDWVFNTEAHPFRRLKK</sequence>
<accession>A0A2T3A1B7</accession>
<dbReference type="SUPFAM" id="SSF48225">
    <property type="entry name" value="Seven-hairpin glycosidases"/>
    <property type="match status" value="1"/>
</dbReference>
<dbReference type="Proteomes" id="UP000241462">
    <property type="component" value="Unassembled WGS sequence"/>
</dbReference>
<comment type="similarity">
    <text evidence="3 9">Belongs to the glycosyl hydrolase 47 family.</text>
</comment>
<feature type="active site" evidence="6">
    <location>
        <position position="566"/>
    </location>
</feature>
<comment type="pathway">
    <text evidence="2">Protein modification; protein glycosylation.</text>
</comment>
<gene>
    <name evidence="12" type="ORF">BD289DRAFT_439767</name>
</gene>
<feature type="active site" description="Proton donor" evidence="6">
    <location>
        <position position="497"/>
    </location>
</feature>
<comment type="cofactor">
    <cofactor evidence="1 7">
        <name>Ca(2+)</name>
        <dbReference type="ChEBI" id="CHEBI:29108"/>
    </cofactor>
</comment>
<dbReference type="PRINTS" id="PR00747">
    <property type="entry name" value="GLYHDRLASE47"/>
</dbReference>
<keyword evidence="9" id="KW-0326">Glycosidase</keyword>
<keyword evidence="4 9" id="KW-0378">Hydrolase</keyword>
<evidence type="ECO:0000256" key="8">
    <source>
        <dbReference type="PIRSR" id="PIRSR601382-3"/>
    </source>
</evidence>
<evidence type="ECO:0000256" key="10">
    <source>
        <dbReference type="SAM" id="MobiDB-lite"/>
    </source>
</evidence>
<proteinExistence type="inferred from homology"/>
<dbReference type="PANTHER" id="PTHR11742">
    <property type="entry name" value="MANNOSYL-OLIGOSACCHARIDE ALPHA-1,2-MANNOSIDASE-RELATED"/>
    <property type="match status" value="1"/>
</dbReference>
<dbReference type="UniPathway" id="UPA00378"/>
<keyword evidence="5 8" id="KW-1015">Disulfide bond</keyword>
<dbReference type="EMBL" id="KZ678513">
    <property type="protein sequence ID" value="PSR80973.1"/>
    <property type="molecule type" value="Genomic_DNA"/>
</dbReference>
<dbReference type="FunFam" id="1.50.10.10:FF:000037">
    <property type="entry name" value="alpha-1,2-Mannosidase"/>
    <property type="match status" value="1"/>
</dbReference>
<dbReference type="EC" id="3.2.1.-" evidence="9"/>
<keyword evidence="11" id="KW-0472">Membrane</keyword>
<dbReference type="AlphaFoldDB" id="A0A2T3A1B7"/>
<feature type="binding site" evidence="7">
    <location>
        <position position="653"/>
    </location>
    <ligand>
        <name>Ca(2+)</name>
        <dbReference type="ChEBI" id="CHEBI:29108"/>
    </ligand>
</feature>
<dbReference type="OrthoDB" id="8118055at2759"/>
<feature type="compositionally biased region" description="Basic and acidic residues" evidence="10">
    <location>
        <begin position="41"/>
        <end position="58"/>
    </location>
</feature>
<evidence type="ECO:0000256" key="9">
    <source>
        <dbReference type="RuleBase" id="RU361193"/>
    </source>
</evidence>
<evidence type="ECO:0000256" key="6">
    <source>
        <dbReference type="PIRSR" id="PIRSR601382-1"/>
    </source>
</evidence>
<dbReference type="STRING" id="2025994.A0A2T3A1B7"/>
<feature type="active site" description="Proton donor" evidence="6">
    <location>
        <position position="243"/>
    </location>
</feature>
<dbReference type="Gene3D" id="1.50.10.10">
    <property type="match status" value="1"/>
</dbReference>